<keyword evidence="2" id="KW-0067">ATP-binding</keyword>
<reference evidence="3" key="2">
    <citation type="submission" date="2016-02" db="EMBL/GenBank/DDBJ databases">
        <title>Genome sequencing of Aspergillus luchuensis NBRC 4314.</title>
        <authorList>
            <person name="Yamada O."/>
        </authorList>
    </citation>
    <scope>NUCLEOTIDE SEQUENCE [LARGE SCALE GENOMIC DNA]</scope>
    <source>
        <strain evidence="3">RIB 2604</strain>
    </source>
</reference>
<dbReference type="EMBL" id="BCWF01000020">
    <property type="protein sequence ID" value="GAT25516.1"/>
    <property type="molecule type" value="Genomic_DNA"/>
</dbReference>
<keyword evidence="2" id="KW-0378">Hydrolase</keyword>
<keyword evidence="2" id="KW-0347">Helicase</keyword>
<gene>
    <name evidence="2" type="ORF">RIB2604_02000930</name>
</gene>
<dbReference type="AlphaFoldDB" id="A0A146FI18"/>
<reference evidence="2 3" key="1">
    <citation type="journal article" date="2016" name="DNA Res.">
        <title>Genome sequence of Aspergillus luchuensis NBRC 4314.</title>
        <authorList>
            <person name="Yamada O."/>
            <person name="Machida M."/>
            <person name="Hosoyama A."/>
            <person name="Goto M."/>
            <person name="Takahashi T."/>
            <person name="Futagami T."/>
            <person name="Yamagata Y."/>
            <person name="Takeuchi M."/>
            <person name="Kobayashi T."/>
            <person name="Koike H."/>
            <person name="Abe K."/>
            <person name="Asai K."/>
            <person name="Arita M."/>
            <person name="Fujita N."/>
            <person name="Fukuda K."/>
            <person name="Higa K."/>
            <person name="Horikawa H."/>
            <person name="Ishikawa T."/>
            <person name="Jinno K."/>
            <person name="Kato Y."/>
            <person name="Kirimura K."/>
            <person name="Mizutani O."/>
            <person name="Nakasone K."/>
            <person name="Sano M."/>
            <person name="Shiraishi Y."/>
            <person name="Tsukahara M."/>
            <person name="Gomi K."/>
        </authorList>
    </citation>
    <scope>NUCLEOTIDE SEQUENCE [LARGE SCALE GENOMIC DNA]</scope>
    <source>
        <strain evidence="2 3">RIB 2604</strain>
    </source>
</reference>
<comment type="caution">
    <text evidence="2">The sequence shown here is derived from an EMBL/GenBank/DDBJ whole genome shotgun (WGS) entry which is preliminary data.</text>
</comment>
<organism evidence="2 3">
    <name type="scientific">Aspergillus kawachii</name>
    <name type="common">White koji mold</name>
    <name type="synonym">Aspergillus awamori var. kawachi</name>
    <dbReference type="NCBI Taxonomy" id="1069201"/>
    <lineage>
        <taxon>Eukaryota</taxon>
        <taxon>Fungi</taxon>
        <taxon>Dikarya</taxon>
        <taxon>Ascomycota</taxon>
        <taxon>Pezizomycotina</taxon>
        <taxon>Eurotiomycetes</taxon>
        <taxon>Eurotiomycetidae</taxon>
        <taxon>Eurotiales</taxon>
        <taxon>Aspergillaceae</taxon>
        <taxon>Aspergillus</taxon>
        <taxon>Aspergillus subgen. Circumdati</taxon>
    </lineage>
</organism>
<protein>
    <submittedName>
        <fullName evidence="2">Helicase</fullName>
    </submittedName>
</protein>
<dbReference type="GO" id="GO:0004386">
    <property type="term" value="F:helicase activity"/>
    <property type="evidence" value="ECO:0007669"/>
    <property type="project" value="UniProtKB-KW"/>
</dbReference>
<evidence type="ECO:0000313" key="3">
    <source>
        <dbReference type="Proteomes" id="UP000075230"/>
    </source>
</evidence>
<evidence type="ECO:0000313" key="2">
    <source>
        <dbReference type="EMBL" id="GAT25516.1"/>
    </source>
</evidence>
<keyword evidence="2" id="KW-0547">Nucleotide-binding</keyword>
<dbReference type="InterPro" id="IPR001650">
    <property type="entry name" value="Helicase_C-like"/>
</dbReference>
<dbReference type="Gene3D" id="3.40.50.300">
    <property type="entry name" value="P-loop containing nucleotide triphosphate hydrolases"/>
    <property type="match status" value="1"/>
</dbReference>
<feature type="domain" description="Helicase C-terminal" evidence="1">
    <location>
        <begin position="82"/>
        <end position="120"/>
    </location>
</feature>
<proteinExistence type="predicted"/>
<dbReference type="Proteomes" id="UP000075230">
    <property type="component" value="Unassembled WGS sequence"/>
</dbReference>
<sequence length="189" mass="20866">MSASREIDGISPGSQYVGAALALAQYVVSVGYWRGRINDEQIVNIALETATTLIECGFGAILSLCYHFCIGKPCKVGIYIGTTGTSSRGLTLTNAAHVILMETNWCSTKHKQVFGRCHRIDQRAKVVFAHVLPKYPNRMRATCPREAFSKISTGKDNRLLQPKMNNYYPPGVGGRRSISELQNRGRQIS</sequence>
<dbReference type="Pfam" id="PF00271">
    <property type="entry name" value="Helicase_C"/>
    <property type="match status" value="1"/>
</dbReference>
<accession>A0A146FI18</accession>
<dbReference type="VEuPathDB" id="FungiDB:ASPFODRAFT_31835"/>
<dbReference type="InterPro" id="IPR027417">
    <property type="entry name" value="P-loop_NTPase"/>
</dbReference>
<name>A0A146FI18_ASPKA</name>
<dbReference type="SUPFAM" id="SSF52540">
    <property type="entry name" value="P-loop containing nucleoside triphosphate hydrolases"/>
    <property type="match status" value="1"/>
</dbReference>
<evidence type="ECO:0000259" key="1">
    <source>
        <dbReference type="Pfam" id="PF00271"/>
    </source>
</evidence>